<dbReference type="Proteomes" id="UP000633814">
    <property type="component" value="Unassembled WGS sequence"/>
</dbReference>
<dbReference type="NCBIfam" id="TIGR03661">
    <property type="entry name" value="T1SS_VCA0849"/>
    <property type="match status" value="1"/>
</dbReference>
<dbReference type="Pfam" id="PF00353">
    <property type="entry name" value="HemolysinCabind"/>
    <property type="match status" value="2"/>
</dbReference>
<dbReference type="InterPro" id="IPR001343">
    <property type="entry name" value="Hemolysn_Ca-bd"/>
</dbReference>
<keyword evidence="3" id="KW-1185">Reference proteome</keyword>
<dbReference type="Pfam" id="PF17963">
    <property type="entry name" value="Big_9"/>
    <property type="match status" value="1"/>
</dbReference>
<dbReference type="PRINTS" id="PR00313">
    <property type="entry name" value="CABNDNGRPT"/>
</dbReference>
<organism evidence="2 3">
    <name type="scientific">Alishewanella maricola</name>
    <dbReference type="NCBI Taxonomy" id="2795740"/>
    <lineage>
        <taxon>Bacteria</taxon>
        <taxon>Pseudomonadati</taxon>
        <taxon>Pseudomonadota</taxon>
        <taxon>Gammaproteobacteria</taxon>
        <taxon>Alteromonadales</taxon>
        <taxon>Alteromonadaceae</taxon>
        <taxon>Alishewanella</taxon>
    </lineage>
</organism>
<gene>
    <name evidence="2" type="ORF">JAO78_015320</name>
</gene>
<dbReference type="InterPro" id="IPR019960">
    <property type="entry name" value="T1SS_VCA0849"/>
</dbReference>
<proteinExistence type="predicted"/>
<keyword evidence="1" id="KW-0106">Calcium</keyword>
<name>A0ABS8C764_9ALTE</name>
<feature type="non-terminal residue" evidence="2">
    <location>
        <position position="1"/>
    </location>
</feature>
<dbReference type="Gene3D" id="2.60.40.1200">
    <property type="match status" value="1"/>
</dbReference>
<dbReference type="InterPro" id="IPR013783">
    <property type="entry name" value="Ig-like_fold"/>
</dbReference>
<dbReference type="Gene3D" id="2.60.40.10">
    <property type="entry name" value="Immunoglobulins"/>
    <property type="match status" value="11"/>
</dbReference>
<dbReference type="InterPro" id="IPR011049">
    <property type="entry name" value="Serralysin-like_metalloprot_C"/>
</dbReference>
<dbReference type="PROSITE" id="PS00330">
    <property type="entry name" value="HEMOLYSIN_CALCIUM"/>
    <property type="match status" value="2"/>
</dbReference>
<evidence type="ECO:0000313" key="2">
    <source>
        <dbReference type="EMBL" id="MCB5228179.1"/>
    </source>
</evidence>
<dbReference type="NCBIfam" id="NF033510">
    <property type="entry name" value="Ca_tandemer"/>
    <property type="match status" value="6"/>
</dbReference>
<comment type="caution">
    <text evidence="2">The sequence shown here is derived from an EMBL/GenBank/DDBJ whole genome shotgun (WGS) entry which is preliminary data.</text>
</comment>
<dbReference type="RefSeq" id="WP_226752243.1">
    <property type="nucleotide sequence ID" value="NZ_JAEINI020000016.1"/>
</dbReference>
<dbReference type="InterPro" id="IPR018511">
    <property type="entry name" value="Hemolysin-typ_Ca-bd_CS"/>
</dbReference>
<sequence length="1771" mass="176439">QNGKTVIAQATVLADGSYALEGVDVSALADGPLTIDATAVDNNGNPLVADTSATLDAVAGSLDIAATVDNTDGTIDLSGTTTDVAPGTVINITITDQNGKTVIAQATVLADGSYALEGVDVSALADGPLTIDATAVDNNGNPLAADTSATLDAVAGSLDIAATVDNTDGTLDLTGNTTDVAPGTVINITITDQNGKTVIAQATVLADGSYQLEGVDVSTLADGPLTIDATAVDNNGNPLAADTSATLDAVAGSLDIAATVDNTDGTLDVSGTTTDVAPGIVINITITDQNGKTVIAQATVLADGSYQLEGVDVSALADGPLTIDATAVDNNGNPLAADTSATLDAVAGSLDIAASVDNTDGTVDLSGTTTDVAPGTVINITITDQNGKTVIAQATVLADGSYALEGVDVSALADGPLTIDATAVDNNGNPLTADTSATLDAIAGSLDIAASVDNTDGTLDLSGTTTDVAPGTVINITITDQNGKTVIAQATVLADGSYTLEGVDVSTLADGPLTIDATAVDNNGNPLAADTNAILDAVEGTLDIAATVDNTDGTVDLSGTTTDVAPGTVVNITITDQNGKTVIAQATVLADGSYQLEGVDVSTLADGPLTIDATAVDNNGNPLAADTNAILDAVEGTLDIAATVDNNDGTLDLTGTTTDVAPGTVINITITDQNGKTVIAQATVLADGSYQLEGVDVSTLVDGPLTIDATAVDNNGNPLAADTSATLDAIAGSLDIAATVDNTDGTLDLSGTTTDVAPGTVINITITDQNGKTVIAQATVLADGSYALEGIDVSTLADGPLTIAATAVDNNGNPLAADTSATLDAVAGSLDIAASVDNTDGTLDLSGTTTDVAPGTVINITITDQNGKTVIAQATVLADGSYALEGVDVSTLADGPLTIDATAVDNNGNPLVADTNATLDAVEGTLDIAATVDNTDGTIDLSGTTTDVAPGTVVNITITDQNGKTVIAQATVLADGSYALEGVDVSALADGPLTIDATAVDNNGNPLAADTSATLDAIAGSLDIAATVDNTDGTLDLSGTTTDVAPGTVINITITDQNGKTVIAQATVLADGSYALEGVDVSALADGPLTIDATAVDNNGNSLIDKAIAALDLTPPSVDITSDQATLESGQSATITFTFNEEISGFDLTDIAVTGGVLSGLKQDPTNPNVWTATFVASGTAPISFTVANGSYTDLVGNEGSGDSASINNAPVAKNNVVNGNEDEVITGNVLTNDVDVDGNALTVQSFVINGQTYLAGAEVIIENQGKLTLDAEGNFTFTPVANWSGSLPSVTYTLTDGQGGSSTAALNITLAGVADAAILQVGDAVSTKVGATSITTGANGLLIGSGLSQASIEQALGLSSGFLDGFNPPSGALNVSGNTNAIDGNYTSSTVSLNSGMSVGFNWNFINGENIASEIRQGFSDFVLVIITAPDGSKTTQIITSSEFLGAGVNGNGTFNFTATQDGDYKFDWVILNGRDSGKDSQLNLSSSTITVNGVTYGDMVDLNINAALTDASESMLITITGIPSNALLTAGIKNADGSWTLTQEQLEGLSLLTPVDFVGQLNLTVTATTTDGTSTTAVSDTLIIDLSQTTNTVNSGSDASQTIIGTDQGDLINAYGGNDVINAGAGNDVIYGGQGNDTINAGSGNDVLFGGVGDDTLIGGEGADVFAWQLGDQSSSGKAAVDVIKDFSTAQGDVIDLRDLLQGENSENITNYLSFTTVDGNTTIDIKHTGSGNVTQKITLENVDLSSFGNDTQAIIDSLISSGHLKIDG</sequence>
<accession>A0ABS8C764</accession>
<protein>
    <submittedName>
        <fullName evidence="2">Type I secretion C-terminal target domain-containing protein</fullName>
    </submittedName>
</protein>
<reference evidence="2 3" key="1">
    <citation type="submission" date="2021-10" db="EMBL/GenBank/DDBJ databases">
        <title>Alishewanella koreense sp. nov. isolated from seawater of southwestern coast in South Korea and the proposal for the reclassification of Rheinheimera perlucida and Rheinheimera tuosuensis as Arsukibacterium perlucida and Arsukibacterium tuosuensis.</title>
        <authorList>
            <person name="Kim K.H."/>
            <person name="Ruan W."/>
            <person name="Kim K.R."/>
            <person name="Baek J.H."/>
            <person name="Jeon C.O."/>
        </authorList>
    </citation>
    <scope>NUCLEOTIDE SEQUENCE [LARGE SCALE GENOMIC DNA]</scope>
    <source>
        <strain evidence="2 3">16-MA</strain>
    </source>
</reference>
<dbReference type="Gene3D" id="2.150.10.10">
    <property type="entry name" value="Serralysin-like metalloprotease, C-terminal"/>
    <property type="match status" value="1"/>
</dbReference>
<dbReference type="SUPFAM" id="SSF51120">
    <property type="entry name" value="beta-Roll"/>
    <property type="match status" value="1"/>
</dbReference>
<evidence type="ECO:0000256" key="1">
    <source>
        <dbReference type="ARBA" id="ARBA00022837"/>
    </source>
</evidence>
<evidence type="ECO:0000313" key="3">
    <source>
        <dbReference type="Proteomes" id="UP000633814"/>
    </source>
</evidence>
<dbReference type="EMBL" id="JAEINI020000016">
    <property type="protein sequence ID" value="MCB5228179.1"/>
    <property type="molecule type" value="Genomic_DNA"/>
</dbReference>